<dbReference type="RefSeq" id="WP_215533696.1">
    <property type="nucleotide sequence ID" value="NZ_AP023321.1"/>
</dbReference>
<dbReference type="PROSITE" id="PS00297">
    <property type="entry name" value="HSP70_1"/>
    <property type="match status" value="1"/>
</dbReference>
<dbReference type="Gene3D" id="3.40.50.410">
    <property type="entry name" value="von Willebrand factor, type A domain"/>
    <property type="match status" value="1"/>
</dbReference>
<comment type="function">
    <text evidence="1">Acts as a chaperone.</text>
</comment>
<dbReference type="PRINTS" id="PR00301">
    <property type="entry name" value="HEATSHOCK70"/>
</dbReference>
<dbReference type="InterPro" id="IPR018181">
    <property type="entry name" value="Heat_shock_70_CS"/>
</dbReference>
<dbReference type="Gene3D" id="3.30.420.40">
    <property type="match status" value="2"/>
</dbReference>
<keyword evidence="8" id="KW-0346">Stress response</keyword>
<keyword evidence="9" id="KW-0143">Chaperone</keyword>
<keyword evidence="6 13" id="KW-0547">Nucleotide-binding</keyword>
<comment type="similarity">
    <text evidence="2 13">Belongs to the heat shock protein 70 family.</text>
</comment>
<dbReference type="Gene3D" id="2.60.34.10">
    <property type="entry name" value="Substrate Binding Domain Of DNAk, Chain A, domain 1"/>
    <property type="match status" value="1"/>
</dbReference>
<evidence type="ECO:0000256" key="13">
    <source>
        <dbReference type="RuleBase" id="RU003322"/>
    </source>
</evidence>
<reference evidence="17" key="1">
    <citation type="submission" date="2020-07" db="EMBL/GenBank/DDBJ databases">
        <title>Complete genome sequencing of Clostridia bacterium strain 12CBH8.</title>
        <authorList>
            <person name="Sakamoto M."/>
            <person name="Murakami T."/>
            <person name="Mori H."/>
        </authorList>
    </citation>
    <scope>NUCLEOTIDE SEQUENCE [LARGE SCALE GENOMIC DNA]</scope>
    <source>
        <strain evidence="17">12CBH8</strain>
    </source>
</reference>
<gene>
    <name evidence="16" type="primary">dnaK_3</name>
    <name evidence="16" type="ORF">C12CBH8_09980</name>
</gene>
<keyword evidence="17" id="KW-1185">Reference proteome</keyword>
<feature type="domain" description="VWFA" evidence="15">
    <location>
        <begin position="558"/>
        <end position="726"/>
    </location>
</feature>
<dbReference type="CDD" id="cd24029">
    <property type="entry name" value="ASKHA_NBD_HSP70_DnaK_HscA_HscC"/>
    <property type="match status" value="1"/>
</dbReference>
<keyword evidence="5" id="KW-0597">Phosphoprotein</keyword>
<organism evidence="16 17">
    <name type="scientific">Solibaculum mannosilyticum</name>
    <dbReference type="NCBI Taxonomy" id="2780922"/>
    <lineage>
        <taxon>Bacteria</taxon>
        <taxon>Bacillati</taxon>
        <taxon>Bacillota</taxon>
        <taxon>Clostridia</taxon>
        <taxon>Eubacteriales</taxon>
        <taxon>Oscillospiraceae</taxon>
        <taxon>Solibaculum</taxon>
    </lineage>
</organism>
<evidence type="ECO:0000313" key="17">
    <source>
        <dbReference type="Proteomes" id="UP000593890"/>
    </source>
</evidence>
<protein>
    <recommendedName>
        <fullName evidence="3">Chaperone protein DnaK</fullName>
    </recommendedName>
    <alternativeName>
        <fullName evidence="4">Chaperone protein dnaK</fullName>
    </alternativeName>
    <alternativeName>
        <fullName evidence="12">HSP70</fullName>
    </alternativeName>
    <alternativeName>
        <fullName evidence="11">Heat shock 70 kDa protein</fullName>
    </alternativeName>
    <alternativeName>
        <fullName evidence="10">Heat shock protein 70</fullName>
    </alternativeName>
</protein>
<feature type="region of interest" description="Disordered" evidence="14">
    <location>
        <begin position="377"/>
        <end position="399"/>
    </location>
</feature>
<sequence length="752" mass="82273">MGIKIGIDLGTTFSAVAMIDKQKGIPVIIPNSMGERITPSVIQFTEDGDIIVGAEAKEAFEAGESGCTSVFKRSMGKNDTYCTFYGKSYTAEDLSAILLKHLKEEAEKVTGQKVEEAVVTVPAYFYHKERQATINAAKKAGLKIRQIINEPTAAAMNYGVNHWRENARVLVYDLGGGTFDVTLVQMKKDGQMESLQTTGDHTLGGKDWDARICALLEARVASDTGVLTSEYPQVRQVISQMAESVKKQLTSRNTASARINLPGYGWYGTSVTLEEFDQSTTDLIQRTGALCENLLKGLGIGWQDITDILLVGGSTRMRQVSTYLKSVSGHTPLSQVNPDEAVALGAAIQVHLPLPEYSVLTMAPQEMENKKKTGFRLFSSKKPSEPSSKPSPQHPLPRTVGKETTLENALCMNHVDVVAHAMGIIAVNAEGTYYINKTIVPANQKIPVKCARAFHYYTSSTEENELEIYVLQGEKAPLECQIIGKYVVSGIHHDRAHNPTLIRIQYSYDVNGMVHVQARQEKDRFDLPIREEPVPDDMSKYGRPIDPSEMAPVMEPLSLVMAVDVSGSMSGKPIQDALDAMCHFVDQFDDYPGDVQIGIIAVSDRSKIVQNLTSDLKRCKSSIRSIRSCMTGVCNDGHPFDDISRMLSRCDSKNMAIVLADGVWSYQNRAIRAAKSCHQQGIDITGIGFGSADKQFLRDISSGDVKSMLVNQSELTKSFGKIAQEIGGGSGGKRGKAGSETQVDTWEAVDEC</sequence>
<evidence type="ECO:0000259" key="15">
    <source>
        <dbReference type="PROSITE" id="PS50234"/>
    </source>
</evidence>
<evidence type="ECO:0000256" key="4">
    <source>
        <dbReference type="ARBA" id="ARBA00017249"/>
    </source>
</evidence>
<evidence type="ECO:0000256" key="10">
    <source>
        <dbReference type="ARBA" id="ARBA00030019"/>
    </source>
</evidence>
<evidence type="ECO:0000256" key="1">
    <source>
        <dbReference type="ARBA" id="ARBA00002290"/>
    </source>
</evidence>
<dbReference type="InterPro" id="IPR029047">
    <property type="entry name" value="HSP70_peptide-bd_sf"/>
</dbReference>
<name>A0A7I8D4C9_9FIRM</name>
<dbReference type="SUPFAM" id="SSF53067">
    <property type="entry name" value="Actin-like ATPase domain"/>
    <property type="match status" value="2"/>
</dbReference>
<evidence type="ECO:0000256" key="8">
    <source>
        <dbReference type="ARBA" id="ARBA00023016"/>
    </source>
</evidence>
<evidence type="ECO:0000256" key="7">
    <source>
        <dbReference type="ARBA" id="ARBA00022840"/>
    </source>
</evidence>
<dbReference type="SUPFAM" id="SSF100920">
    <property type="entry name" value="Heat shock protein 70kD (HSP70), peptide-binding domain"/>
    <property type="match status" value="1"/>
</dbReference>
<dbReference type="GO" id="GO:0140662">
    <property type="term" value="F:ATP-dependent protein folding chaperone"/>
    <property type="evidence" value="ECO:0007669"/>
    <property type="project" value="InterPro"/>
</dbReference>
<proteinExistence type="inferred from homology"/>
<dbReference type="CDD" id="cd00198">
    <property type="entry name" value="vWFA"/>
    <property type="match status" value="1"/>
</dbReference>
<evidence type="ECO:0000256" key="11">
    <source>
        <dbReference type="ARBA" id="ARBA00030945"/>
    </source>
</evidence>
<dbReference type="PROSITE" id="PS00329">
    <property type="entry name" value="HSP70_2"/>
    <property type="match status" value="1"/>
</dbReference>
<dbReference type="AlphaFoldDB" id="A0A7I8D4C9"/>
<dbReference type="SMART" id="SM00327">
    <property type="entry name" value="VWA"/>
    <property type="match status" value="1"/>
</dbReference>
<dbReference type="KEGG" id="sman:C12CBH8_09980"/>
<evidence type="ECO:0000256" key="5">
    <source>
        <dbReference type="ARBA" id="ARBA00022553"/>
    </source>
</evidence>
<evidence type="ECO:0000256" key="2">
    <source>
        <dbReference type="ARBA" id="ARBA00007381"/>
    </source>
</evidence>
<dbReference type="Gene3D" id="3.90.640.10">
    <property type="entry name" value="Actin, Chain A, domain 4"/>
    <property type="match status" value="1"/>
</dbReference>
<dbReference type="PANTHER" id="PTHR19375">
    <property type="entry name" value="HEAT SHOCK PROTEIN 70KDA"/>
    <property type="match status" value="1"/>
</dbReference>
<dbReference type="GO" id="GO:0005524">
    <property type="term" value="F:ATP binding"/>
    <property type="evidence" value="ECO:0007669"/>
    <property type="project" value="UniProtKB-KW"/>
</dbReference>
<dbReference type="Pfam" id="PF00092">
    <property type="entry name" value="VWA"/>
    <property type="match status" value="1"/>
</dbReference>
<evidence type="ECO:0000313" key="16">
    <source>
        <dbReference type="EMBL" id="BCI60359.1"/>
    </source>
</evidence>
<dbReference type="Proteomes" id="UP000593890">
    <property type="component" value="Chromosome"/>
</dbReference>
<keyword evidence="7 13" id="KW-0067">ATP-binding</keyword>
<dbReference type="Pfam" id="PF00012">
    <property type="entry name" value="HSP70"/>
    <property type="match status" value="3"/>
</dbReference>
<dbReference type="SUPFAM" id="SSF53300">
    <property type="entry name" value="vWA-like"/>
    <property type="match status" value="1"/>
</dbReference>
<dbReference type="InterPro" id="IPR036465">
    <property type="entry name" value="vWFA_dom_sf"/>
</dbReference>
<dbReference type="EMBL" id="AP023321">
    <property type="protein sequence ID" value="BCI60359.1"/>
    <property type="molecule type" value="Genomic_DNA"/>
</dbReference>
<evidence type="ECO:0000256" key="14">
    <source>
        <dbReference type="SAM" id="MobiDB-lite"/>
    </source>
</evidence>
<dbReference type="InterPro" id="IPR043129">
    <property type="entry name" value="ATPase_NBD"/>
</dbReference>
<dbReference type="InterPro" id="IPR002035">
    <property type="entry name" value="VWF_A"/>
</dbReference>
<dbReference type="FunFam" id="3.30.420.40:FF:000071">
    <property type="entry name" value="Molecular chaperone DnaK"/>
    <property type="match status" value="1"/>
</dbReference>
<evidence type="ECO:0000256" key="3">
    <source>
        <dbReference type="ARBA" id="ARBA00014415"/>
    </source>
</evidence>
<evidence type="ECO:0000256" key="6">
    <source>
        <dbReference type="ARBA" id="ARBA00022741"/>
    </source>
</evidence>
<accession>A0A7I8D4C9</accession>
<evidence type="ECO:0000256" key="12">
    <source>
        <dbReference type="ARBA" id="ARBA00033103"/>
    </source>
</evidence>
<evidence type="ECO:0000256" key="9">
    <source>
        <dbReference type="ARBA" id="ARBA00023186"/>
    </source>
</evidence>
<dbReference type="PROSITE" id="PS50234">
    <property type="entry name" value="VWFA"/>
    <property type="match status" value="1"/>
</dbReference>
<dbReference type="InterPro" id="IPR013126">
    <property type="entry name" value="Hsp_70_fam"/>
</dbReference>